<evidence type="ECO:0000313" key="4">
    <source>
        <dbReference type="Proteomes" id="UP000199310"/>
    </source>
</evidence>
<dbReference type="EMBL" id="FOJG01000002">
    <property type="protein sequence ID" value="SEW51473.1"/>
    <property type="molecule type" value="Genomic_DNA"/>
</dbReference>
<proteinExistence type="predicted"/>
<dbReference type="RefSeq" id="WP_143059238.1">
    <property type="nucleotide sequence ID" value="NZ_FOJG01000002.1"/>
</dbReference>
<feature type="compositionally biased region" description="Low complexity" evidence="1">
    <location>
        <begin position="51"/>
        <end position="78"/>
    </location>
</feature>
<feature type="signal peptide" evidence="2">
    <location>
        <begin position="1"/>
        <end position="18"/>
    </location>
</feature>
<name>A0A1I0S7B5_9BACT</name>
<sequence length="234" mass="26307">MKRYLSKMAVVLALTTLAACNPFRNSIHDTLYGSDTDSSYKTKGRQDAGNSSSSHTVTSSTTTTTVTEHSTRTTTASRSGFLGNEVQLEAAEHALRTIPALSGKDIYLYGFVHFYDQGRIVINVQHPGNPEYIDAYEYNDGAWSGPKPVQLSVHDNIKIALVKLDDLHFKQVASVYRNYRDKSDRIEGAVPPTYLYAMLRDNKVSWYPRTISGSRERYFISFHPDGSLDTCYRE</sequence>
<dbReference type="AlphaFoldDB" id="A0A1I0S7B5"/>
<reference evidence="4" key="1">
    <citation type="submission" date="2016-10" db="EMBL/GenBank/DDBJ databases">
        <authorList>
            <person name="Varghese N."/>
            <person name="Submissions S."/>
        </authorList>
    </citation>
    <scope>NUCLEOTIDE SEQUENCE [LARGE SCALE GENOMIC DNA]</scope>
    <source>
        <strain evidence="4">DSM 3695</strain>
    </source>
</reference>
<keyword evidence="2" id="KW-0732">Signal</keyword>
<protein>
    <submittedName>
        <fullName evidence="3">Uncharacterized protein</fullName>
    </submittedName>
</protein>
<evidence type="ECO:0000256" key="2">
    <source>
        <dbReference type="SAM" id="SignalP"/>
    </source>
</evidence>
<organism evidence="3 4">
    <name type="scientific">Chitinophaga arvensicola</name>
    <dbReference type="NCBI Taxonomy" id="29529"/>
    <lineage>
        <taxon>Bacteria</taxon>
        <taxon>Pseudomonadati</taxon>
        <taxon>Bacteroidota</taxon>
        <taxon>Chitinophagia</taxon>
        <taxon>Chitinophagales</taxon>
        <taxon>Chitinophagaceae</taxon>
        <taxon>Chitinophaga</taxon>
    </lineage>
</organism>
<evidence type="ECO:0000256" key="1">
    <source>
        <dbReference type="SAM" id="MobiDB-lite"/>
    </source>
</evidence>
<feature type="region of interest" description="Disordered" evidence="1">
    <location>
        <begin position="34"/>
        <end position="78"/>
    </location>
</feature>
<dbReference type="PROSITE" id="PS51257">
    <property type="entry name" value="PROKAR_LIPOPROTEIN"/>
    <property type="match status" value="1"/>
</dbReference>
<gene>
    <name evidence="3" type="ORF">SAMN04488122_4253</name>
</gene>
<keyword evidence="4" id="KW-1185">Reference proteome</keyword>
<dbReference type="STRING" id="29529.SAMN04488122_4253"/>
<dbReference type="OrthoDB" id="660752at2"/>
<evidence type="ECO:0000313" key="3">
    <source>
        <dbReference type="EMBL" id="SEW51473.1"/>
    </source>
</evidence>
<dbReference type="Proteomes" id="UP000199310">
    <property type="component" value="Unassembled WGS sequence"/>
</dbReference>
<accession>A0A1I0S7B5</accession>
<feature type="chain" id="PRO_5011588823" evidence="2">
    <location>
        <begin position="19"/>
        <end position="234"/>
    </location>
</feature>